<keyword evidence="1" id="KW-0597">Phosphoprotein</keyword>
<reference evidence="5" key="1">
    <citation type="submission" date="2017-04" db="EMBL/GenBank/DDBJ databases">
        <authorList>
            <person name="Varghese N."/>
            <person name="Submissions S."/>
        </authorList>
    </citation>
    <scope>NUCLEOTIDE SEQUENCE [LARGE SCALE GENOMIC DNA]</scope>
    <source>
        <strain evidence="5">RKEM611</strain>
    </source>
</reference>
<dbReference type="PANTHER" id="PTHR12558">
    <property type="entry name" value="CELL DIVISION CYCLE 16,23,27"/>
    <property type="match status" value="1"/>
</dbReference>
<dbReference type="InterPro" id="IPR011990">
    <property type="entry name" value="TPR-like_helical_dom_sf"/>
</dbReference>
<dbReference type="InterPro" id="IPR001789">
    <property type="entry name" value="Sig_transdc_resp-reg_receiver"/>
</dbReference>
<feature type="domain" description="Response regulatory" evidence="3">
    <location>
        <begin position="24"/>
        <end position="143"/>
    </location>
</feature>
<sequence>MNSSAPAFIILWVYIMPPGVEKKRVAIFDHDPHVVEIIQQYCAAFGYEGVDDCQDAFPFLSSPEQLEKYDLFVIDWAYKGSLSPSAIISRIRQCQETALTPIMILTGLPLGSETSLAKEHFCTEFLEKPMTSSVFKALARTLHKEERWYRENYGRVLRLIQDETLDVREQTTLLLDRLKTSPNPVPFGVMLSDAFAAANLSREAESMLLSLIAHDNHNICALNRLAKLYISIGRHQEAYKVLKAADILNPKNPKRLCALGKIELKNKDCAAAQKSFSRALSLDQHDKAANFGLQLAKTMEEQSQQNPEISLSASYASLLNTMGISMVHQGRLDDAIAHYQQALNYLKCSVLKSKVSFNIGLGYLRHHDLKDAHQWFQLSQEHGKKKFNKAHQYVFRLERYFDKNHIEIGSRQIQLEGQNFLDDDEPLYKGGKSS</sequence>
<dbReference type="Pfam" id="PF14559">
    <property type="entry name" value="TPR_19"/>
    <property type="match status" value="1"/>
</dbReference>
<dbReference type="PROSITE" id="PS50110">
    <property type="entry name" value="RESPONSE_REGULATORY"/>
    <property type="match status" value="1"/>
</dbReference>
<dbReference type="OrthoDB" id="7058953at2"/>
<dbReference type="STRING" id="1513793.SAMN06296036_12827"/>
<dbReference type="SUPFAM" id="SSF52172">
    <property type="entry name" value="CheY-like"/>
    <property type="match status" value="1"/>
</dbReference>
<proteinExistence type="predicted"/>
<dbReference type="GO" id="GO:0000160">
    <property type="term" value="P:phosphorelay signal transduction system"/>
    <property type="evidence" value="ECO:0007669"/>
    <property type="project" value="InterPro"/>
</dbReference>
<gene>
    <name evidence="4" type="ORF">SAMN06296036_12827</name>
</gene>
<dbReference type="AlphaFoldDB" id="A0A1Y6CSS2"/>
<accession>A0A1Y6CSS2</accession>
<keyword evidence="2" id="KW-0802">TPR repeat</keyword>
<evidence type="ECO:0000313" key="5">
    <source>
        <dbReference type="Proteomes" id="UP000192907"/>
    </source>
</evidence>
<evidence type="ECO:0000256" key="2">
    <source>
        <dbReference type="PROSITE-ProRule" id="PRU00339"/>
    </source>
</evidence>
<dbReference type="SUPFAM" id="SSF48452">
    <property type="entry name" value="TPR-like"/>
    <property type="match status" value="1"/>
</dbReference>
<feature type="modified residue" description="4-aspartylphosphate" evidence="1">
    <location>
        <position position="75"/>
    </location>
</feature>
<dbReference type="InterPro" id="IPR011006">
    <property type="entry name" value="CheY-like_superfamily"/>
</dbReference>
<dbReference type="InterPro" id="IPR019734">
    <property type="entry name" value="TPR_rpt"/>
</dbReference>
<dbReference type="EMBL" id="FWZT01000028">
    <property type="protein sequence ID" value="SMF74072.1"/>
    <property type="molecule type" value="Genomic_DNA"/>
</dbReference>
<dbReference type="PANTHER" id="PTHR12558:SF13">
    <property type="entry name" value="CELL DIVISION CYCLE PROTEIN 27 HOMOLOG"/>
    <property type="match status" value="1"/>
</dbReference>
<dbReference type="Proteomes" id="UP000192907">
    <property type="component" value="Unassembled WGS sequence"/>
</dbReference>
<keyword evidence="5" id="KW-1185">Reference proteome</keyword>
<dbReference type="Gene3D" id="3.40.50.2300">
    <property type="match status" value="1"/>
</dbReference>
<organism evidence="4 5">
    <name type="scientific">Pseudobacteriovorax antillogorgiicola</name>
    <dbReference type="NCBI Taxonomy" id="1513793"/>
    <lineage>
        <taxon>Bacteria</taxon>
        <taxon>Pseudomonadati</taxon>
        <taxon>Bdellovibrionota</taxon>
        <taxon>Oligoflexia</taxon>
        <taxon>Oligoflexales</taxon>
        <taxon>Pseudobacteriovoracaceae</taxon>
        <taxon>Pseudobacteriovorax</taxon>
    </lineage>
</organism>
<protein>
    <submittedName>
        <fullName evidence="4">Tetratricopeptide repeat-containing protein</fullName>
    </submittedName>
</protein>
<dbReference type="SMART" id="SM00028">
    <property type="entry name" value="TPR"/>
    <property type="match status" value="4"/>
</dbReference>
<feature type="repeat" description="TPR" evidence="2">
    <location>
        <begin position="219"/>
        <end position="252"/>
    </location>
</feature>
<evidence type="ECO:0000313" key="4">
    <source>
        <dbReference type="EMBL" id="SMF74072.1"/>
    </source>
</evidence>
<dbReference type="PROSITE" id="PS50005">
    <property type="entry name" value="TPR"/>
    <property type="match status" value="1"/>
</dbReference>
<name>A0A1Y6CSS2_9BACT</name>
<evidence type="ECO:0000259" key="3">
    <source>
        <dbReference type="PROSITE" id="PS50110"/>
    </source>
</evidence>
<dbReference type="Gene3D" id="1.25.40.10">
    <property type="entry name" value="Tetratricopeptide repeat domain"/>
    <property type="match status" value="2"/>
</dbReference>
<evidence type="ECO:0000256" key="1">
    <source>
        <dbReference type="PROSITE-ProRule" id="PRU00169"/>
    </source>
</evidence>